<dbReference type="GeneID" id="75055385"/>
<evidence type="ECO:0000256" key="6">
    <source>
        <dbReference type="SAM" id="Phobius"/>
    </source>
</evidence>
<reference evidence="7 8" key="1">
    <citation type="submission" date="2019-04" db="EMBL/GenBank/DDBJ databases">
        <authorList>
            <person name="Schori C."/>
            <person name="Ahrens C."/>
        </authorList>
    </citation>
    <scope>NUCLEOTIDE SEQUENCE [LARGE SCALE GENOMIC DNA]</scope>
    <source>
        <strain evidence="7 8">DSM 2950</strain>
    </source>
</reference>
<comment type="subcellular location">
    <subcellularLocation>
        <location evidence="1">Cell membrane</location>
        <topology evidence="1">Multi-pass membrane protein</topology>
    </subcellularLocation>
</comment>
<organism evidence="7 8">
    <name type="scientific">Blautia producta</name>
    <dbReference type="NCBI Taxonomy" id="33035"/>
    <lineage>
        <taxon>Bacteria</taxon>
        <taxon>Bacillati</taxon>
        <taxon>Bacillota</taxon>
        <taxon>Clostridia</taxon>
        <taxon>Lachnospirales</taxon>
        <taxon>Lachnospiraceae</taxon>
        <taxon>Blautia</taxon>
    </lineage>
</organism>
<feature type="transmembrane region" description="Helical" evidence="6">
    <location>
        <begin position="188"/>
        <end position="207"/>
    </location>
</feature>
<feature type="transmembrane region" description="Helical" evidence="6">
    <location>
        <begin position="400"/>
        <end position="419"/>
    </location>
</feature>
<evidence type="ECO:0000256" key="1">
    <source>
        <dbReference type="ARBA" id="ARBA00004651"/>
    </source>
</evidence>
<dbReference type="GO" id="GO:0005886">
    <property type="term" value="C:plasma membrane"/>
    <property type="evidence" value="ECO:0007669"/>
    <property type="project" value="UniProtKB-SubCell"/>
</dbReference>
<evidence type="ECO:0000256" key="3">
    <source>
        <dbReference type="ARBA" id="ARBA00022692"/>
    </source>
</evidence>
<feature type="transmembrane region" description="Helical" evidence="6">
    <location>
        <begin position="240"/>
        <end position="262"/>
    </location>
</feature>
<dbReference type="InterPro" id="IPR050833">
    <property type="entry name" value="Poly_Biosynth_Transport"/>
</dbReference>
<feature type="transmembrane region" description="Helical" evidence="6">
    <location>
        <begin position="92"/>
        <end position="112"/>
    </location>
</feature>
<feature type="transmembrane region" description="Helical" evidence="6">
    <location>
        <begin position="268"/>
        <end position="291"/>
    </location>
</feature>
<protein>
    <submittedName>
        <fullName evidence="7">Polysaccharide biosynthesis protein</fullName>
    </submittedName>
</protein>
<feature type="transmembrane region" description="Helical" evidence="6">
    <location>
        <begin position="439"/>
        <end position="460"/>
    </location>
</feature>
<sequence length="514" mass="57941">MQKGRVKNVSRNMIFGGILKVYQIITPFIIRTIMIYSLGVEYVGLNSLFASVLQVLNLAELGVGSAMVFSMYEPIAQNDHITICALMKLYKIYYRIIGLIILGAGIIVLPFIPHLISGEVPGGLNVYTLYILNLLATVFSYWLFAYKSCLLTAFQRNDIISKSLLVVSTIQYTAQIVVLVVWKNYYLFLLLALSAVLLNNVLTAFMANRLYPDLQPKGKLDTEVVKNINQKVKDLFTAKVGGVVVNSADTIVISAFLGLTALAVYQNYYYILSAVMGINQVIYKACLASIGNSMVLESKEKNYCDFKMISMLFMWLIGFCTICFACLFQPFMEIWVGKDLMLSYLMVILFCIYFYLCEIMSLFSLYKDAAGIWHQDRFRPLIEAGANLVVNLILVKPMGLYGILISTIISMGCISIPWLYRNLFKYVFDRSASEYTKILLGGTAIMIFVTIGVALLTRLIPLSGNIGLFVRLLTCIIVSNTLYYLLFNKFETFAKVLLLINRITGKRIFKVSIQ</sequence>
<dbReference type="RefSeq" id="WP_018598568.1">
    <property type="nucleotide sequence ID" value="NZ_AP031416.1"/>
</dbReference>
<evidence type="ECO:0000256" key="4">
    <source>
        <dbReference type="ARBA" id="ARBA00022989"/>
    </source>
</evidence>
<evidence type="ECO:0000313" key="8">
    <source>
        <dbReference type="Proteomes" id="UP000515789"/>
    </source>
</evidence>
<dbReference type="PANTHER" id="PTHR30250">
    <property type="entry name" value="PST FAMILY PREDICTED COLANIC ACID TRANSPORTER"/>
    <property type="match status" value="1"/>
</dbReference>
<feature type="transmembrane region" description="Helical" evidence="6">
    <location>
        <begin position="466"/>
        <end position="486"/>
    </location>
</feature>
<keyword evidence="2" id="KW-1003">Cell membrane</keyword>
<evidence type="ECO:0000256" key="2">
    <source>
        <dbReference type="ARBA" id="ARBA00022475"/>
    </source>
</evidence>
<dbReference type="PANTHER" id="PTHR30250:SF26">
    <property type="entry name" value="PSMA PROTEIN"/>
    <property type="match status" value="1"/>
</dbReference>
<feature type="transmembrane region" description="Helical" evidence="6">
    <location>
        <begin position="124"/>
        <end position="144"/>
    </location>
</feature>
<evidence type="ECO:0000256" key="5">
    <source>
        <dbReference type="ARBA" id="ARBA00023136"/>
    </source>
</evidence>
<evidence type="ECO:0000313" key="7">
    <source>
        <dbReference type="EMBL" id="QMW77353.1"/>
    </source>
</evidence>
<name>A0A7G5MRW0_9FIRM</name>
<proteinExistence type="predicted"/>
<feature type="transmembrane region" description="Helical" evidence="6">
    <location>
        <begin position="312"/>
        <end position="332"/>
    </location>
</feature>
<dbReference type="AlphaFoldDB" id="A0A7G5MRW0"/>
<gene>
    <name evidence="7" type="ORF">E5259_06975</name>
</gene>
<keyword evidence="4 6" id="KW-1133">Transmembrane helix</keyword>
<dbReference type="Proteomes" id="UP000515789">
    <property type="component" value="Chromosome"/>
</dbReference>
<feature type="transmembrane region" description="Helical" evidence="6">
    <location>
        <begin position="12"/>
        <end position="36"/>
    </location>
</feature>
<feature type="transmembrane region" description="Helical" evidence="6">
    <location>
        <begin position="344"/>
        <end position="366"/>
    </location>
</feature>
<keyword evidence="5 6" id="KW-0472">Membrane</keyword>
<dbReference type="EMBL" id="CP039126">
    <property type="protein sequence ID" value="QMW77353.1"/>
    <property type="molecule type" value="Genomic_DNA"/>
</dbReference>
<keyword evidence="3 6" id="KW-0812">Transmembrane</keyword>
<accession>A0A7G5MRW0</accession>
<feature type="transmembrane region" description="Helical" evidence="6">
    <location>
        <begin position="48"/>
        <end position="72"/>
    </location>
</feature>